<feature type="signal peptide" evidence="2">
    <location>
        <begin position="1"/>
        <end position="25"/>
    </location>
</feature>
<evidence type="ECO:0000256" key="2">
    <source>
        <dbReference type="SAM" id="SignalP"/>
    </source>
</evidence>
<dbReference type="InParanoid" id="G7DV06"/>
<dbReference type="OrthoDB" id="2520881at2759"/>
<evidence type="ECO:0000256" key="1">
    <source>
        <dbReference type="SAM" id="MobiDB-lite"/>
    </source>
</evidence>
<reference evidence="4 5" key="1">
    <citation type="journal article" date="2011" name="J. Gen. Appl. Microbiol.">
        <title>Draft genome sequencing of the enigmatic basidiomycete Mixia osmundae.</title>
        <authorList>
            <person name="Nishida H."/>
            <person name="Nagatsuka Y."/>
            <person name="Sugiyama J."/>
        </authorList>
    </citation>
    <scope>NUCLEOTIDE SEQUENCE [LARGE SCALE GENOMIC DNA]</scope>
    <source>
        <strain evidence="5">CBS 9802 / IAM 14324 / JCM 22182 / KY 12970</strain>
    </source>
</reference>
<keyword evidence="2" id="KW-0732">Signal</keyword>
<keyword evidence="5" id="KW-1185">Reference proteome</keyword>
<dbReference type="InterPro" id="IPR005069">
    <property type="entry name" value="Nucl-diP-sugar_transferase"/>
</dbReference>
<comment type="caution">
    <text evidence="4">The sequence shown here is derived from an EMBL/GenBank/DDBJ whole genome shotgun (WGS) entry which is preliminary data.</text>
</comment>
<dbReference type="RefSeq" id="XP_014565839.1">
    <property type="nucleotide sequence ID" value="XM_014710353.1"/>
</dbReference>
<sequence length="572" mass="64041">MRLKPSKPALLASFLTVAMLFSSPGMRPDVPSQSSVDPTYAGRNTPYSSQRPDRPEVLPTATSINDTIPLRQFLHERIGELPKDDYLWLTMLDGSYLRKGGSDLALFLQRLADGTLPPASGRTKVTPDHSPLEMWKVPIDAGDTFYDAEMNAIARGHQDLLVLCTDQDCVDICNERGWFGYGGLIQPSQAYGSAKHPLMMTKLMAFNQISAAGYRFIFVEGDVWLRHDPFPYFPDLSPDGSHSVAFTFEGSADVNAGVILSGGGYRAAELWRRALENYINVPGQWEQGAINHVLELTYPNYTVGMHERKAATPWGLGVHYLDRHRFVQYHLSYGVAAESVLFHGTCIDDYEIRRIVAANHGFAQDVDGYYSQPRKILAVDALVGDTESLQATFAVIVGLAAESGRALLLPPTALYLNASTMPPVRNRDVWSVIPFEETAREYGVTLLEPRYLLHRQQYQTASSDLRLLDVRMRPSYAQLSKALLSPVYSDAEIVSLNMGTMPSRPFEHWQDVPQNFRRVRMCYDLWTTPGCAATCLREPFVAHCERPAAKRRGELWAMQKPRLYPSPSEDAV</sequence>
<accession>G7DV06</accession>
<gene>
    <name evidence="4" type="primary">Mo01068</name>
    <name evidence="4" type="ORF">E5Q_01068</name>
</gene>
<dbReference type="AlphaFoldDB" id="G7DV06"/>
<dbReference type="EMBL" id="BABT02000034">
    <property type="protein sequence ID" value="GAA94416.1"/>
    <property type="molecule type" value="Genomic_DNA"/>
</dbReference>
<evidence type="ECO:0000313" key="4">
    <source>
        <dbReference type="EMBL" id="GAA94416.1"/>
    </source>
</evidence>
<feature type="region of interest" description="Disordered" evidence="1">
    <location>
        <begin position="26"/>
        <end position="57"/>
    </location>
</feature>
<feature type="chain" id="PRO_5009955513" description="Nucleotide-diphospho-sugar transferase domain-containing protein" evidence="2">
    <location>
        <begin position="26"/>
        <end position="572"/>
    </location>
</feature>
<proteinExistence type="predicted"/>
<dbReference type="HOGENOM" id="CLU_485781_0_0_1"/>
<evidence type="ECO:0000259" key="3">
    <source>
        <dbReference type="Pfam" id="PF03407"/>
    </source>
</evidence>
<reference evidence="4 5" key="2">
    <citation type="journal article" date="2012" name="Open Biol.">
        <title>Characteristics of nucleosomes and linker DNA regions on the genome of the basidiomycete Mixia osmundae revealed by mono- and dinucleosome mapping.</title>
        <authorList>
            <person name="Nishida H."/>
            <person name="Kondo S."/>
            <person name="Matsumoto T."/>
            <person name="Suzuki Y."/>
            <person name="Yoshikawa H."/>
            <person name="Taylor T.D."/>
            <person name="Sugiyama J."/>
        </authorList>
    </citation>
    <scope>NUCLEOTIDE SEQUENCE [LARGE SCALE GENOMIC DNA]</scope>
    <source>
        <strain evidence="5">CBS 9802 / IAM 14324 / JCM 22182 / KY 12970</strain>
    </source>
</reference>
<evidence type="ECO:0000313" key="5">
    <source>
        <dbReference type="Proteomes" id="UP000009131"/>
    </source>
</evidence>
<dbReference type="Proteomes" id="UP000009131">
    <property type="component" value="Unassembled WGS sequence"/>
</dbReference>
<dbReference type="Pfam" id="PF03407">
    <property type="entry name" value="Nucleotid_trans"/>
    <property type="match status" value="1"/>
</dbReference>
<protein>
    <recommendedName>
        <fullName evidence="3">Nucleotide-diphospho-sugar transferase domain-containing protein</fullName>
    </recommendedName>
</protein>
<feature type="domain" description="Nucleotide-diphospho-sugar transferase" evidence="3">
    <location>
        <begin position="157"/>
        <end position="350"/>
    </location>
</feature>
<organism evidence="4 5">
    <name type="scientific">Mixia osmundae (strain CBS 9802 / IAM 14324 / JCM 22182 / KY 12970)</name>
    <dbReference type="NCBI Taxonomy" id="764103"/>
    <lineage>
        <taxon>Eukaryota</taxon>
        <taxon>Fungi</taxon>
        <taxon>Dikarya</taxon>
        <taxon>Basidiomycota</taxon>
        <taxon>Pucciniomycotina</taxon>
        <taxon>Mixiomycetes</taxon>
        <taxon>Mixiales</taxon>
        <taxon>Mixiaceae</taxon>
        <taxon>Mixia</taxon>
    </lineage>
</organism>
<name>G7DV06_MIXOS</name>